<protein>
    <recommendedName>
        <fullName evidence="3">TrfB transcriptional repressor protein domain-containing protein</fullName>
    </recommendedName>
</protein>
<accession>A0A8D5IQH6</accession>
<dbReference type="AlphaFoldDB" id="A0A8D5IQH6"/>
<dbReference type="Pfam" id="PF16509">
    <property type="entry name" value="KORA"/>
    <property type="match status" value="1"/>
</dbReference>
<organism evidence="4">
    <name type="scientific">Salmonella enterica subsp. enterica serovar 4,[5],12:i:-</name>
    <dbReference type="NCBI Taxonomy" id="440524"/>
    <lineage>
        <taxon>Bacteria</taxon>
        <taxon>Pseudomonadati</taxon>
        <taxon>Pseudomonadota</taxon>
        <taxon>Gammaproteobacteria</taxon>
        <taxon>Enterobacterales</taxon>
        <taxon>Enterobacteriaceae</taxon>
        <taxon>Salmonella</taxon>
    </lineage>
</organism>
<name>A0A8D5IQH6_SALET</name>
<keyword evidence="4" id="KW-0614">Plasmid</keyword>
<evidence type="ECO:0000256" key="1">
    <source>
        <dbReference type="ARBA" id="ARBA00023015"/>
    </source>
</evidence>
<dbReference type="InterPro" id="IPR053721">
    <property type="entry name" value="Fimbrial_Adhesin_Reg"/>
</dbReference>
<evidence type="ECO:0000259" key="3">
    <source>
        <dbReference type="Pfam" id="PF16509"/>
    </source>
</evidence>
<evidence type="ECO:0000313" key="4">
    <source>
        <dbReference type="EMBL" id="BCI29594.1"/>
    </source>
</evidence>
<evidence type="ECO:0000256" key="2">
    <source>
        <dbReference type="ARBA" id="ARBA00023163"/>
    </source>
</evidence>
<dbReference type="EMBL" id="AP023312">
    <property type="protein sequence ID" value="BCI29594.1"/>
    <property type="molecule type" value="Genomic_DNA"/>
</dbReference>
<feature type="domain" description="TrfB transcriptional repressor protein" evidence="3">
    <location>
        <begin position="9"/>
        <end position="88"/>
    </location>
</feature>
<proteinExistence type="predicted"/>
<keyword evidence="2" id="KW-0804">Transcription</keyword>
<dbReference type="RefSeq" id="WP_100006106.1">
    <property type="nucleotide sequence ID" value="NZ_AP023312.1"/>
</dbReference>
<gene>
    <name evidence="4" type="ORF">SEL4596_P1490</name>
</gene>
<reference evidence="4" key="1">
    <citation type="submission" date="2020-07" db="EMBL/GenBank/DDBJ databases">
        <title>complete genome sequences of Salmonella enterica subsp. enterica serovar 4,[5],12:i:- str. L-4596.</title>
        <authorList>
            <person name="Sekizuka T."/>
            <person name="Arai N."/>
            <person name="Akiba M."/>
            <person name="Kuroda M."/>
        </authorList>
    </citation>
    <scope>NUCLEOTIDE SEQUENCE</scope>
    <source>
        <plasmid evidence="4">pSAL4596-1</plasmid>
    </source>
</reference>
<dbReference type="Gene3D" id="1.10.10.2690">
    <property type="match status" value="1"/>
</dbReference>
<sequence>MRSQERYRLTEEEFTTAASTMPRVAKRNVELAREVLVNGKGLSEVGREYGVARQSVQHYRDKVYSAYLMKVMVPPSWVKQTVYAPKEMLDDFLDEVEQERVRYFSEPRD</sequence>
<keyword evidence="1" id="KW-0805">Transcription regulation</keyword>
<dbReference type="InterPro" id="IPR032428">
    <property type="entry name" value="TrfB"/>
</dbReference>
<geneLocation type="plasmid" evidence="4">
    <name>pSAL4596-1</name>
</geneLocation>